<comment type="caution">
    <text evidence="1">The sequence shown here is derived from an EMBL/GenBank/DDBJ whole genome shotgun (WGS) entry which is preliminary data.</text>
</comment>
<dbReference type="InterPro" id="IPR038586">
    <property type="entry name" value="Tctex-1-like_sf"/>
</dbReference>
<gene>
    <name evidence="1" type="ORF">THAOC_10386</name>
</gene>
<dbReference type="InterPro" id="IPR005334">
    <property type="entry name" value="Tctex-1-like"/>
</dbReference>
<dbReference type="Gene3D" id="3.30.1140.40">
    <property type="entry name" value="Tctex-1"/>
    <property type="match status" value="1"/>
</dbReference>
<evidence type="ECO:0000313" key="2">
    <source>
        <dbReference type="Proteomes" id="UP000266841"/>
    </source>
</evidence>
<dbReference type="Proteomes" id="UP000266841">
    <property type="component" value="Unassembled WGS sequence"/>
</dbReference>
<dbReference type="GO" id="GO:0045505">
    <property type="term" value="F:dynein intermediate chain binding"/>
    <property type="evidence" value="ECO:0007669"/>
    <property type="project" value="TreeGrafter"/>
</dbReference>
<accession>K0TD46</accession>
<dbReference type="GO" id="GO:0007018">
    <property type="term" value="P:microtubule-based movement"/>
    <property type="evidence" value="ECO:0007669"/>
    <property type="project" value="TreeGrafter"/>
</dbReference>
<reference evidence="1 2" key="1">
    <citation type="journal article" date="2012" name="Genome Biol.">
        <title>Genome and low-iron response of an oceanic diatom adapted to chronic iron limitation.</title>
        <authorList>
            <person name="Lommer M."/>
            <person name="Specht M."/>
            <person name="Roy A.S."/>
            <person name="Kraemer L."/>
            <person name="Andreson R."/>
            <person name="Gutowska M.A."/>
            <person name="Wolf J."/>
            <person name="Bergner S.V."/>
            <person name="Schilhabel M.B."/>
            <person name="Klostermeier U.C."/>
            <person name="Beiko R.G."/>
            <person name="Rosenstiel P."/>
            <person name="Hippler M."/>
            <person name="Laroche J."/>
        </authorList>
    </citation>
    <scope>NUCLEOTIDE SEQUENCE [LARGE SCALE GENOMIC DNA]</scope>
    <source>
        <strain evidence="1 2">CCMP1005</strain>
    </source>
</reference>
<dbReference type="OrthoDB" id="10248487at2759"/>
<dbReference type="Pfam" id="PF03645">
    <property type="entry name" value="Tctex-1"/>
    <property type="match status" value="1"/>
</dbReference>
<organism evidence="1 2">
    <name type="scientific">Thalassiosira oceanica</name>
    <name type="common">Marine diatom</name>
    <dbReference type="NCBI Taxonomy" id="159749"/>
    <lineage>
        <taxon>Eukaryota</taxon>
        <taxon>Sar</taxon>
        <taxon>Stramenopiles</taxon>
        <taxon>Ochrophyta</taxon>
        <taxon>Bacillariophyta</taxon>
        <taxon>Coscinodiscophyceae</taxon>
        <taxon>Thalassiosirophycidae</taxon>
        <taxon>Thalassiosirales</taxon>
        <taxon>Thalassiosiraceae</taxon>
        <taxon>Thalassiosira</taxon>
    </lineage>
</organism>
<name>K0TD46_THAOC</name>
<dbReference type="EMBL" id="AGNL01011358">
    <property type="protein sequence ID" value="EJK68432.1"/>
    <property type="molecule type" value="Genomic_DNA"/>
</dbReference>
<dbReference type="PANTHER" id="PTHR21255">
    <property type="entry name" value="T-COMPLEX-ASSOCIATED-TESTIS-EXPRESSED 1/ DYNEIN LIGHT CHAIN"/>
    <property type="match status" value="1"/>
</dbReference>
<proteinExistence type="predicted"/>
<dbReference type="CDD" id="cd21451">
    <property type="entry name" value="DLC-like_TCTEX1D"/>
    <property type="match status" value="1"/>
</dbReference>
<dbReference type="GO" id="GO:0005737">
    <property type="term" value="C:cytoplasm"/>
    <property type="evidence" value="ECO:0007669"/>
    <property type="project" value="TreeGrafter"/>
</dbReference>
<dbReference type="PANTHER" id="PTHR21255:SF7">
    <property type="entry name" value="DYNEIN LIGHT CHAIN TCTEX-TYPE PROTEIN 2B"/>
    <property type="match status" value="1"/>
</dbReference>
<dbReference type="eggNOG" id="KOG4108">
    <property type="taxonomic scope" value="Eukaryota"/>
</dbReference>
<protein>
    <recommendedName>
        <fullName evidence="3">Dynein light chain</fullName>
    </recommendedName>
</protein>
<dbReference type="OMA" id="HIWASAI"/>
<sequence>MLDSWTDFGDEAEELSKKIADLIKLRVKEMNIPRFKVVVQVNIGQKKDQGVLLTSRCLWSNLDNYATASYQDEKIWATAITFAIYTE</sequence>
<evidence type="ECO:0000313" key="1">
    <source>
        <dbReference type="EMBL" id="EJK68432.1"/>
    </source>
</evidence>
<dbReference type="GO" id="GO:0005868">
    <property type="term" value="C:cytoplasmic dynein complex"/>
    <property type="evidence" value="ECO:0007669"/>
    <property type="project" value="TreeGrafter"/>
</dbReference>
<keyword evidence="2" id="KW-1185">Reference proteome</keyword>
<evidence type="ECO:0008006" key="3">
    <source>
        <dbReference type="Google" id="ProtNLM"/>
    </source>
</evidence>
<dbReference type="AlphaFoldDB" id="K0TD46"/>